<dbReference type="GO" id="GO:0004673">
    <property type="term" value="F:protein histidine kinase activity"/>
    <property type="evidence" value="ECO:0007669"/>
    <property type="project" value="UniProtKB-EC"/>
</dbReference>
<evidence type="ECO:0000256" key="1">
    <source>
        <dbReference type="ARBA" id="ARBA00000085"/>
    </source>
</evidence>
<keyword evidence="6" id="KW-0472">Membrane</keyword>
<dbReference type="CDD" id="cd16917">
    <property type="entry name" value="HATPase_UhpB-NarQ-NarX-like"/>
    <property type="match status" value="1"/>
</dbReference>
<name>A0A1I0W350_9PSEU</name>
<dbReference type="InterPro" id="IPR050482">
    <property type="entry name" value="Sensor_HK_TwoCompSys"/>
</dbReference>
<evidence type="ECO:0000313" key="8">
    <source>
        <dbReference type="EMBL" id="SFA83165.1"/>
    </source>
</evidence>
<keyword evidence="4 8" id="KW-0418">Kinase</keyword>
<sequence>MFEGDWLLGDVVLVALAAAALIATVLVMLSRRRSAPRSELPPGLWQREELFEYARSAGLHVREHGRPGELPQQVDITAYRILQESLTNVIEHANQPTEVNVRFDRRHRVFELVVRDDGKGASAARVGDGLRAMRAQAAALGGRVEIRTTSAGGFQVRAVLPLPARA</sequence>
<dbReference type="AlphaFoldDB" id="A0A1I0W350"/>
<keyword evidence="3" id="KW-0808">Transferase</keyword>
<evidence type="ECO:0000256" key="2">
    <source>
        <dbReference type="ARBA" id="ARBA00012438"/>
    </source>
</evidence>
<dbReference type="Pfam" id="PF02518">
    <property type="entry name" value="HATPase_c"/>
    <property type="match status" value="1"/>
</dbReference>
<dbReference type="STRING" id="490629.SAMN05216266_101706"/>
<keyword evidence="6" id="KW-1133">Transmembrane helix</keyword>
<dbReference type="EC" id="2.7.13.3" evidence="2"/>
<evidence type="ECO:0000256" key="4">
    <source>
        <dbReference type="ARBA" id="ARBA00022777"/>
    </source>
</evidence>
<dbReference type="GO" id="GO:0000160">
    <property type="term" value="P:phosphorelay signal transduction system"/>
    <property type="evidence" value="ECO:0007669"/>
    <property type="project" value="UniProtKB-KW"/>
</dbReference>
<dbReference type="PANTHER" id="PTHR24421">
    <property type="entry name" value="NITRATE/NITRITE SENSOR PROTEIN NARX-RELATED"/>
    <property type="match status" value="1"/>
</dbReference>
<protein>
    <recommendedName>
        <fullName evidence="2">histidine kinase</fullName>
        <ecNumber evidence="2">2.7.13.3</ecNumber>
    </recommendedName>
</protein>
<feature type="domain" description="Histidine kinase/HSP90-like ATPase" evidence="7">
    <location>
        <begin position="73"/>
        <end position="164"/>
    </location>
</feature>
<dbReference type="EMBL" id="FOKG01000001">
    <property type="protein sequence ID" value="SFA83165.1"/>
    <property type="molecule type" value="Genomic_DNA"/>
</dbReference>
<dbReference type="SUPFAM" id="SSF55874">
    <property type="entry name" value="ATPase domain of HSP90 chaperone/DNA topoisomerase II/histidine kinase"/>
    <property type="match status" value="1"/>
</dbReference>
<dbReference type="PANTHER" id="PTHR24421:SF10">
    <property type="entry name" value="NITRATE_NITRITE SENSOR PROTEIN NARQ"/>
    <property type="match status" value="1"/>
</dbReference>
<dbReference type="Gene3D" id="3.30.565.10">
    <property type="entry name" value="Histidine kinase-like ATPase, C-terminal domain"/>
    <property type="match status" value="1"/>
</dbReference>
<dbReference type="OrthoDB" id="227596at2"/>
<keyword evidence="9" id="KW-1185">Reference proteome</keyword>
<dbReference type="InterPro" id="IPR003594">
    <property type="entry name" value="HATPase_dom"/>
</dbReference>
<accession>A0A1I0W350</accession>
<dbReference type="Proteomes" id="UP000243799">
    <property type="component" value="Unassembled WGS sequence"/>
</dbReference>
<dbReference type="RefSeq" id="WP_091669166.1">
    <property type="nucleotide sequence ID" value="NZ_FOKG01000001.1"/>
</dbReference>
<dbReference type="InterPro" id="IPR036890">
    <property type="entry name" value="HATPase_C_sf"/>
</dbReference>
<organism evidence="8 9">
    <name type="scientific">Amycolatopsis marina</name>
    <dbReference type="NCBI Taxonomy" id="490629"/>
    <lineage>
        <taxon>Bacteria</taxon>
        <taxon>Bacillati</taxon>
        <taxon>Actinomycetota</taxon>
        <taxon>Actinomycetes</taxon>
        <taxon>Pseudonocardiales</taxon>
        <taxon>Pseudonocardiaceae</taxon>
        <taxon>Amycolatopsis</taxon>
    </lineage>
</organism>
<keyword evidence="6" id="KW-0812">Transmembrane</keyword>
<proteinExistence type="predicted"/>
<keyword evidence="5" id="KW-0902">Two-component regulatory system</keyword>
<evidence type="ECO:0000256" key="3">
    <source>
        <dbReference type="ARBA" id="ARBA00022679"/>
    </source>
</evidence>
<dbReference type="SMART" id="SM00387">
    <property type="entry name" value="HATPase_c"/>
    <property type="match status" value="1"/>
</dbReference>
<evidence type="ECO:0000256" key="5">
    <source>
        <dbReference type="ARBA" id="ARBA00023012"/>
    </source>
</evidence>
<evidence type="ECO:0000259" key="7">
    <source>
        <dbReference type="SMART" id="SM00387"/>
    </source>
</evidence>
<comment type="catalytic activity">
    <reaction evidence="1">
        <text>ATP + protein L-histidine = ADP + protein N-phospho-L-histidine.</text>
        <dbReference type="EC" id="2.7.13.3"/>
    </reaction>
</comment>
<reference evidence="9" key="1">
    <citation type="submission" date="2016-10" db="EMBL/GenBank/DDBJ databases">
        <authorList>
            <person name="Varghese N."/>
            <person name="Submissions S."/>
        </authorList>
    </citation>
    <scope>NUCLEOTIDE SEQUENCE [LARGE SCALE GENOMIC DNA]</scope>
    <source>
        <strain evidence="9">CGMCC 4.3568</strain>
    </source>
</reference>
<evidence type="ECO:0000313" key="9">
    <source>
        <dbReference type="Proteomes" id="UP000243799"/>
    </source>
</evidence>
<gene>
    <name evidence="8" type="ORF">SAMN05216266_101706</name>
</gene>
<evidence type="ECO:0000256" key="6">
    <source>
        <dbReference type="SAM" id="Phobius"/>
    </source>
</evidence>
<feature type="transmembrane region" description="Helical" evidence="6">
    <location>
        <begin position="6"/>
        <end position="29"/>
    </location>
</feature>